<reference evidence="5 6" key="1">
    <citation type="submission" date="2020-03" db="EMBL/GenBank/DDBJ databases">
        <title>WGS of the type strain of Planosporangium spp.</title>
        <authorList>
            <person name="Thawai C."/>
        </authorList>
    </citation>
    <scope>NUCLEOTIDE SEQUENCE [LARGE SCALE GENOMIC DNA]</scope>
    <source>
        <strain evidence="5 6">TBRC 5610</strain>
    </source>
</reference>
<dbReference type="Pfam" id="PF00392">
    <property type="entry name" value="GntR"/>
    <property type="match status" value="1"/>
</dbReference>
<dbReference type="CDD" id="cd07377">
    <property type="entry name" value="WHTH_GntR"/>
    <property type="match status" value="1"/>
</dbReference>
<dbReference type="SUPFAM" id="SSF64288">
    <property type="entry name" value="Chorismate lyase-like"/>
    <property type="match status" value="1"/>
</dbReference>
<dbReference type="Proteomes" id="UP000722989">
    <property type="component" value="Unassembled WGS sequence"/>
</dbReference>
<dbReference type="InterPro" id="IPR050679">
    <property type="entry name" value="Bact_HTH_transcr_reg"/>
</dbReference>
<dbReference type="SMART" id="SM00866">
    <property type="entry name" value="UTRA"/>
    <property type="match status" value="1"/>
</dbReference>
<dbReference type="InterPro" id="IPR028978">
    <property type="entry name" value="Chorismate_lyase_/UTRA_dom_sf"/>
</dbReference>
<evidence type="ECO:0000256" key="1">
    <source>
        <dbReference type="ARBA" id="ARBA00023015"/>
    </source>
</evidence>
<evidence type="ECO:0000256" key="3">
    <source>
        <dbReference type="ARBA" id="ARBA00023163"/>
    </source>
</evidence>
<evidence type="ECO:0000313" key="5">
    <source>
        <dbReference type="EMBL" id="NJC72662.1"/>
    </source>
</evidence>
<accession>A0ABX0Y2Q9</accession>
<dbReference type="PROSITE" id="PS50949">
    <property type="entry name" value="HTH_GNTR"/>
    <property type="match status" value="1"/>
</dbReference>
<dbReference type="EMBL" id="JAATVY010000020">
    <property type="protein sequence ID" value="NJC72662.1"/>
    <property type="molecule type" value="Genomic_DNA"/>
</dbReference>
<gene>
    <name evidence="5" type="ORF">HC031_23505</name>
</gene>
<keyword evidence="1" id="KW-0805">Transcription regulation</keyword>
<sequence length="260" mass="28316">MAEPTADSNTGRRGPARYRVIAAELAGKIRRGEYRPGEALPAQRDLSAQYGVTLMTLRQALQSLQDEGLVVQQAGRGTFVTPTHAAYRVDTLRSLADDLREQGHDVATEVLSRALRRPPSWVGQRLSVDGDDGRVLRLERLRLLGGHPAVHQVSWVRQPYAEAVQHRDFSEVSLYAALADAGVSIVRASETIRPDTLSASSAAWLRQPAGTAIFVSERTTFAVDGTALVVDRAEILGNAMEIRTERAATRLSVSWGPARG</sequence>
<organism evidence="5 6">
    <name type="scientific">Planosporangium thailandense</name>
    <dbReference type="NCBI Taxonomy" id="765197"/>
    <lineage>
        <taxon>Bacteria</taxon>
        <taxon>Bacillati</taxon>
        <taxon>Actinomycetota</taxon>
        <taxon>Actinomycetes</taxon>
        <taxon>Micromonosporales</taxon>
        <taxon>Micromonosporaceae</taxon>
        <taxon>Planosporangium</taxon>
    </lineage>
</organism>
<dbReference type="SUPFAM" id="SSF46785">
    <property type="entry name" value="Winged helix' DNA-binding domain"/>
    <property type="match status" value="1"/>
</dbReference>
<protein>
    <submittedName>
        <fullName evidence="5">GntR family transcriptional regulator</fullName>
    </submittedName>
</protein>
<evidence type="ECO:0000313" key="6">
    <source>
        <dbReference type="Proteomes" id="UP000722989"/>
    </source>
</evidence>
<dbReference type="SMART" id="SM00345">
    <property type="entry name" value="HTH_GNTR"/>
    <property type="match status" value="1"/>
</dbReference>
<dbReference type="PANTHER" id="PTHR44846:SF17">
    <property type="entry name" value="GNTR-FAMILY TRANSCRIPTIONAL REGULATOR"/>
    <property type="match status" value="1"/>
</dbReference>
<keyword evidence="2" id="KW-0238">DNA-binding</keyword>
<comment type="caution">
    <text evidence="5">The sequence shown here is derived from an EMBL/GenBank/DDBJ whole genome shotgun (WGS) entry which is preliminary data.</text>
</comment>
<proteinExistence type="predicted"/>
<dbReference type="Pfam" id="PF07702">
    <property type="entry name" value="UTRA"/>
    <property type="match status" value="1"/>
</dbReference>
<keyword evidence="6" id="KW-1185">Reference proteome</keyword>
<dbReference type="InterPro" id="IPR036388">
    <property type="entry name" value="WH-like_DNA-bd_sf"/>
</dbReference>
<keyword evidence="3" id="KW-0804">Transcription</keyword>
<name>A0ABX0Y2Q9_9ACTN</name>
<dbReference type="PANTHER" id="PTHR44846">
    <property type="entry name" value="MANNOSYL-D-GLYCERATE TRANSPORT/METABOLISM SYSTEM REPRESSOR MNGR-RELATED"/>
    <property type="match status" value="1"/>
</dbReference>
<feature type="domain" description="HTH gntR-type" evidence="4">
    <location>
        <begin position="15"/>
        <end position="83"/>
    </location>
</feature>
<dbReference type="InterPro" id="IPR011663">
    <property type="entry name" value="UTRA"/>
</dbReference>
<evidence type="ECO:0000259" key="4">
    <source>
        <dbReference type="PROSITE" id="PS50949"/>
    </source>
</evidence>
<evidence type="ECO:0000256" key="2">
    <source>
        <dbReference type="ARBA" id="ARBA00023125"/>
    </source>
</evidence>
<dbReference type="PRINTS" id="PR00035">
    <property type="entry name" value="HTHGNTR"/>
</dbReference>
<dbReference type="Gene3D" id="1.10.10.10">
    <property type="entry name" value="Winged helix-like DNA-binding domain superfamily/Winged helix DNA-binding domain"/>
    <property type="match status" value="1"/>
</dbReference>
<dbReference type="InterPro" id="IPR000524">
    <property type="entry name" value="Tscrpt_reg_HTH_GntR"/>
</dbReference>
<dbReference type="RefSeq" id="WP_167927569.1">
    <property type="nucleotide sequence ID" value="NZ_JAATVY010000020.1"/>
</dbReference>
<dbReference type="Gene3D" id="3.40.1410.10">
    <property type="entry name" value="Chorismate lyase-like"/>
    <property type="match status" value="1"/>
</dbReference>
<dbReference type="InterPro" id="IPR036390">
    <property type="entry name" value="WH_DNA-bd_sf"/>
</dbReference>